<evidence type="ECO:0000313" key="2">
    <source>
        <dbReference type="EMBL" id="KAL1588266.1"/>
    </source>
</evidence>
<dbReference type="GeneID" id="96004222"/>
<keyword evidence="3" id="KW-1185">Reference proteome</keyword>
<sequence>MHATVILLAGLTALATASPIQSAKADAVPAPFATGTGSPQGGYAAPSGVPMPVAVPVPRPVGSAPCPIDGKLVCNGPEQWGLCNWGEVKFQRVAAGTQCLKGEIVFGPGFGGH</sequence>
<name>A0AB34KWK9_9PEZI</name>
<accession>A0AB34KWK9</accession>
<keyword evidence="1" id="KW-0732">Signal</keyword>
<dbReference type="AlphaFoldDB" id="A0AB34KWK9"/>
<proteinExistence type="predicted"/>
<reference evidence="2 3" key="1">
    <citation type="journal article" date="2020" name="Microbiol. Resour. Announc.">
        <title>Draft Genome Sequence of a Cladosporium Species Isolated from the Mesophotic Ascidian Didemnum maculosum.</title>
        <authorList>
            <person name="Gioti A."/>
            <person name="Siaperas R."/>
            <person name="Nikolaivits E."/>
            <person name="Le Goff G."/>
            <person name="Ouazzani J."/>
            <person name="Kotoulas G."/>
            <person name="Topakas E."/>
        </authorList>
    </citation>
    <scope>NUCLEOTIDE SEQUENCE [LARGE SCALE GENOMIC DNA]</scope>
    <source>
        <strain evidence="2 3">TM138-S3</strain>
    </source>
</reference>
<evidence type="ECO:0000256" key="1">
    <source>
        <dbReference type="SAM" id="SignalP"/>
    </source>
</evidence>
<dbReference type="Proteomes" id="UP000803884">
    <property type="component" value="Unassembled WGS sequence"/>
</dbReference>
<protein>
    <submittedName>
        <fullName evidence="2">Uncharacterized protein</fullName>
    </submittedName>
</protein>
<gene>
    <name evidence="2" type="ORF">WHR41_02778</name>
</gene>
<dbReference type="EMBL" id="JAAQHG020000007">
    <property type="protein sequence ID" value="KAL1588266.1"/>
    <property type="molecule type" value="Genomic_DNA"/>
</dbReference>
<evidence type="ECO:0000313" key="3">
    <source>
        <dbReference type="Proteomes" id="UP000803884"/>
    </source>
</evidence>
<feature type="chain" id="PRO_5044349116" evidence="1">
    <location>
        <begin position="18"/>
        <end position="113"/>
    </location>
</feature>
<feature type="signal peptide" evidence="1">
    <location>
        <begin position="1"/>
        <end position="17"/>
    </location>
</feature>
<organism evidence="2 3">
    <name type="scientific">Cladosporium halotolerans</name>
    <dbReference type="NCBI Taxonomy" id="1052096"/>
    <lineage>
        <taxon>Eukaryota</taxon>
        <taxon>Fungi</taxon>
        <taxon>Dikarya</taxon>
        <taxon>Ascomycota</taxon>
        <taxon>Pezizomycotina</taxon>
        <taxon>Dothideomycetes</taxon>
        <taxon>Dothideomycetidae</taxon>
        <taxon>Cladosporiales</taxon>
        <taxon>Cladosporiaceae</taxon>
        <taxon>Cladosporium</taxon>
    </lineage>
</organism>
<comment type="caution">
    <text evidence="2">The sequence shown here is derived from an EMBL/GenBank/DDBJ whole genome shotgun (WGS) entry which is preliminary data.</text>
</comment>
<dbReference type="RefSeq" id="XP_069231371.1">
    <property type="nucleotide sequence ID" value="XM_069371384.1"/>
</dbReference>